<evidence type="ECO:0000256" key="7">
    <source>
        <dbReference type="ARBA" id="ARBA00022989"/>
    </source>
</evidence>
<evidence type="ECO:0000256" key="1">
    <source>
        <dbReference type="ARBA" id="ARBA00004163"/>
    </source>
</evidence>
<evidence type="ECO:0000256" key="4">
    <source>
        <dbReference type="ARBA" id="ARBA00022692"/>
    </source>
</evidence>
<keyword evidence="8" id="KW-0333">Golgi apparatus</keyword>
<dbReference type="GO" id="GO:0031902">
    <property type="term" value="C:late endosome membrane"/>
    <property type="evidence" value="ECO:0007669"/>
    <property type="project" value="TreeGrafter"/>
</dbReference>
<comment type="similarity">
    <text evidence="10 12">Belongs to the BOS1 family.</text>
</comment>
<evidence type="ECO:0000256" key="11">
    <source>
        <dbReference type="ARBA" id="ARBA00040957"/>
    </source>
</evidence>
<dbReference type="Gene3D" id="1.20.5.110">
    <property type="match status" value="1"/>
</dbReference>
<feature type="region of interest" description="Disordered" evidence="13">
    <location>
        <begin position="98"/>
        <end position="128"/>
    </location>
</feature>
<gene>
    <name evidence="15" type="ORF">K470DRAFT_214542</name>
</gene>
<organism evidence="15 16">
    <name type="scientific">Piedraia hortae CBS 480.64</name>
    <dbReference type="NCBI Taxonomy" id="1314780"/>
    <lineage>
        <taxon>Eukaryota</taxon>
        <taxon>Fungi</taxon>
        <taxon>Dikarya</taxon>
        <taxon>Ascomycota</taxon>
        <taxon>Pezizomycotina</taxon>
        <taxon>Dothideomycetes</taxon>
        <taxon>Dothideomycetidae</taxon>
        <taxon>Capnodiales</taxon>
        <taxon>Piedraiaceae</taxon>
        <taxon>Piedraia</taxon>
    </lineage>
</organism>
<keyword evidence="7 14" id="KW-1133">Transmembrane helix</keyword>
<dbReference type="GO" id="GO:0015031">
    <property type="term" value="P:protein transport"/>
    <property type="evidence" value="ECO:0007669"/>
    <property type="project" value="UniProtKB-KW"/>
</dbReference>
<reference evidence="15" key="1">
    <citation type="journal article" date="2020" name="Stud. Mycol.">
        <title>101 Dothideomycetes genomes: a test case for predicting lifestyles and emergence of pathogens.</title>
        <authorList>
            <person name="Haridas S."/>
            <person name="Albert R."/>
            <person name="Binder M."/>
            <person name="Bloem J."/>
            <person name="Labutti K."/>
            <person name="Salamov A."/>
            <person name="Andreopoulos B."/>
            <person name="Baker S."/>
            <person name="Barry K."/>
            <person name="Bills G."/>
            <person name="Bluhm B."/>
            <person name="Cannon C."/>
            <person name="Castanera R."/>
            <person name="Culley D."/>
            <person name="Daum C."/>
            <person name="Ezra D."/>
            <person name="Gonzalez J."/>
            <person name="Henrissat B."/>
            <person name="Kuo A."/>
            <person name="Liang C."/>
            <person name="Lipzen A."/>
            <person name="Lutzoni F."/>
            <person name="Magnuson J."/>
            <person name="Mondo S."/>
            <person name="Nolan M."/>
            <person name="Ohm R."/>
            <person name="Pangilinan J."/>
            <person name="Park H.-J."/>
            <person name="Ramirez L."/>
            <person name="Alfaro M."/>
            <person name="Sun H."/>
            <person name="Tritt A."/>
            <person name="Yoshinaga Y."/>
            <person name="Zwiers L.-H."/>
            <person name="Turgeon B."/>
            <person name="Goodwin S."/>
            <person name="Spatafora J."/>
            <person name="Crous P."/>
            <person name="Grigoriev I."/>
        </authorList>
    </citation>
    <scope>NUCLEOTIDE SEQUENCE</scope>
    <source>
        <strain evidence="15">CBS 480.64</strain>
    </source>
</reference>
<dbReference type="CDD" id="cd15863">
    <property type="entry name" value="SNARE_GS27"/>
    <property type="match status" value="1"/>
</dbReference>
<evidence type="ECO:0000256" key="3">
    <source>
        <dbReference type="ARBA" id="ARBA00022448"/>
    </source>
</evidence>
<evidence type="ECO:0000313" key="16">
    <source>
        <dbReference type="Proteomes" id="UP000799421"/>
    </source>
</evidence>
<keyword evidence="9 12" id="KW-0472">Membrane</keyword>
<evidence type="ECO:0000256" key="13">
    <source>
        <dbReference type="SAM" id="MobiDB-lite"/>
    </source>
</evidence>
<name>A0A6A7C2T6_9PEZI</name>
<dbReference type="EMBL" id="MU005971">
    <property type="protein sequence ID" value="KAF2861572.1"/>
    <property type="molecule type" value="Genomic_DNA"/>
</dbReference>
<dbReference type="GO" id="GO:0012507">
    <property type="term" value="C:ER to Golgi transport vesicle membrane"/>
    <property type="evidence" value="ECO:0007669"/>
    <property type="project" value="TreeGrafter"/>
</dbReference>
<keyword evidence="4 14" id="KW-0812">Transmembrane</keyword>
<dbReference type="GO" id="GO:0005484">
    <property type="term" value="F:SNAP receptor activity"/>
    <property type="evidence" value="ECO:0007669"/>
    <property type="project" value="InterPro"/>
</dbReference>
<evidence type="ECO:0000256" key="10">
    <source>
        <dbReference type="ARBA" id="ARBA00037983"/>
    </source>
</evidence>
<dbReference type="PANTHER" id="PTHR21230:SF1">
    <property type="entry name" value="GOLGI SNAP RECEPTOR COMPLEX MEMBER 2"/>
    <property type="match status" value="1"/>
</dbReference>
<dbReference type="Pfam" id="PF12352">
    <property type="entry name" value="V-SNARE_C"/>
    <property type="match status" value="1"/>
</dbReference>
<feature type="compositionally biased region" description="Basic and acidic residues" evidence="13">
    <location>
        <begin position="110"/>
        <end position="120"/>
    </location>
</feature>
<dbReference type="InterPro" id="IPR027027">
    <property type="entry name" value="GOSR2/Membrin/Bos1"/>
</dbReference>
<comment type="subcellular location">
    <subcellularLocation>
        <location evidence="1">Endoplasmic reticulum membrane</location>
        <topology evidence="1">Single-pass type IV membrane protein</topology>
    </subcellularLocation>
    <subcellularLocation>
        <location evidence="2">Golgi apparatus membrane</location>
        <topology evidence="2">Single-pass type IV membrane protein</topology>
    </subcellularLocation>
</comment>
<keyword evidence="3 12" id="KW-0813">Transport</keyword>
<comment type="function">
    <text evidence="12">SNARE required for protein transport between the ER and the Golgi complex.</text>
</comment>
<sequence length="245" mass="27321">MTSSAVLYNTALRQSKSLRNDLSALSTNPSPDIALQGQVASSLTAFSRTLDEYQKSIDIELVPSKVEKSRSRIAQFKEDLASFRTQFAAAKAEREQQQLENNRSALFAESSRRRVGEHATDGGASLAENPYSDAAVRERVYGAAGRSAMITQQELASREQSFFSNTNRALDEYLERGRAVLGDLSDQKGVLKGTQRKLYSVGTTLGISGDTIRMVERRARSDKWIFWGCVVIFVVFVYLVLRYLK</sequence>
<keyword evidence="16" id="KW-1185">Reference proteome</keyword>
<dbReference type="GO" id="GO:0031201">
    <property type="term" value="C:SNARE complex"/>
    <property type="evidence" value="ECO:0007669"/>
    <property type="project" value="TreeGrafter"/>
</dbReference>
<evidence type="ECO:0000256" key="8">
    <source>
        <dbReference type="ARBA" id="ARBA00023034"/>
    </source>
</evidence>
<evidence type="ECO:0000256" key="5">
    <source>
        <dbReference type="ARBA" id="ARBA00022892"/>
    </source>
</evidence>
<feature type="transmembrane region" description="Helical" evidence="14">
    <location>
        <begin position="224"/>
        <end position="244"/>
    </location>
</feature>
<dbReference type="GO" id="GO:0006906">
    <property type="term" value="P:vesicle fusion"/>
    <property type="evidence" value="ECO:0007669"/>
    <property type="project" value="TreeGrafter"/>
</dbReference>
<dbReference type="PIRSF" id="PIRSF028865">
    <property type="entry name" value="Membrin-2"/>
    <property type="match status" value="1"/>
</dbReference>
<evidence type="ECO:0000256" key="9">
    <source>
        <dbReference type="ARBA" id="ARBA00023136"/>
    </source>
</evidence>
<evidence type="ECO:0000256" key="14">
    <source>
        <dbReference type="SAM" id="Phobius"/>
    </source>
</evidence>
<evidence type="ECO:0000313" key="15">
    <source>
        <dbReference type="EMBL" id="KAF2861572.1"/>
    </source>
</evidence>
<dbReference type="GO" id="GO:0005789">
    <property type="term" value="C:endoplasmic reticulum membrane"/>
    <property type="evidence" value="ECO:0007669"/>
    <property type="project" value="UniProtKB-SubCell"/>
</dbReference>
<keyword evidence="5" id="KW-0931">ER-Golgi transport</keyword>
<dbReference type="AlphaFoldDB" id="A0A6A7C2T6"/>
<keyword evidence="6 12" id="KW-0653">Protein transport</keyword>
<dbReference type="GO" id="GO:0000149">
    <property type="term" value="F:SNARE binding"/>
    <property type="evidence" value="ECO:0007669"/>
    <property type="project" value="TreeGrafter"/>
</dbReference>
<dbReference type="PANTHER" id="PTHR21230">
    <property type="entry name" value="VESICLE TRANSPORT V-SNARE PROTEIN VTI1-RELATED"/>
    <property type="match status" value="1"/>
</dbReference>
<dbReference type="GO" id="GO:0000139">
    <property type="term" value="C:Golgi membrane"/>
    <property type="evidence" value="ECO:0007669"/>
    <property type="project" value="UniProtKB-SubCell"/>
</dbReference>
<evidence type="ECO:0000256" key="2">
    <source>
        <dbReference type="ARBA" id="ARBA00004409"/>
    </source>
</evidence>
<protein>
    <recommendedName>
        <fullName evidence="11 12">Protein transport protein BOS1</fullName>
    </recommendedName>
</protein>
<proteinExistence type="inferred from homology"/>
<accession>A0A6A7C2T6</accession>
<dbReference type="OrthoDB" id="158360at2759"/>
<dbReference type="Proteomes" id="UP000799421">
    <property type="component" value="Unassembled WGS sequence"/>
</dbReference>
<dbReference type="GO" id="GO:0006888">
    <property type="term" value="P:endoplasmic reticulum to Golgi vesicle-mediated transport"/>
    <property type="evidence" value="ECO:0007669"/>
    <property type="project" value="TreeGrafter"/>
</dbReference>
<evidence type="ECO:0000256" key="12">
    <source>
        <dbReference type="PIRNR" id="PIRNR028865"/>
    </source>
</evidence>
<evidence type="ECO:0000256" key="6">
    <source>
        <dbReference type="ARBA" id="ARBA00022927"/>
    </source>
</evidence>